<dbReference type="PANTHER" id="PTHR43581">
    <property type="entry name" value="ATP/GTP PHOSPHATASE"/>
    <property type="match status" value="1"/>
</dbReference>
<dbReference type="SUPFAM" id="SSF52540">
    <property type="entry name" value="P-loop containing nucleoside triphosphate hydrolases"/>
    <property type="match status" value="1"/>
</dbReference>
<dbReference type="EMBL" id="CACVAR010000235">
    <property type="protein sequence ID" value="CAA6814091.1"/>
    <property type="molecule type" value="Genomic_DNA"/>
</dbReference>
<dbReference type="Gene3D" id="3.40.50.300">
    <property type="entry name" value="P-loop containing nucleotide triphosphate hydrolases"/>
    <property type="match status" value="2"/>
</dbReference>
<dbReference type="PANTHER" id="PTHR43581:SF2">
    <property type="entry name" value="EXCINUCLEASE ATPASE SUBUNIT"/>
    <property type="match status" value="1"/>
</dbReference>
<dbReference type="AlphaFoldDB" id="A0A6S6T007"/>
<gene>
    <name evidence="2" type="ORF">HELGO_WM43897</name>
</gene>
<organism evidence="2">
    <name type="scientific">uncultured Sulfurovum sp</name>
    <dbReference type="NCBI Taxonomy" id="269237"/>
    <lineage>
        <taxon>Bacteria</taxon>
        <taxon>Pseudomonadati</taxon>
        <taxon>Campylobacterota</taxon>
        <taxon>Epsilonproteobacteria</taxon>
        <taxon>Campylobacterales</taxon>
        <taxon>Sulfurovaceae</taxon>
        <taxon>Sulfurovum</taxon>
        <taxon>environmental samples</taxon>
    </lineage>
</organism>
<feature type="domain" description="Endonuclease GajA/Old nuclease/RecF-like AAA" evidence="1">
    <location>
        <begin position="55"/>
        <end position="439"/>
    </location>
</feature>
<dbReference type="Pfam" id="PF13175">
    <property type="entry name" value="AAA_15"/>
    <property type="match status" value="1"/>
</dbReference>
<protein>
    <recommendedName>
        <fullName evidence="1">Endonuclease GajA/Old nuclease/RecF-like AAA domain-containing protein</fullName>
    </recommendedName>
</protein>
<accession>A0A6S6T007</accession>
<sequence length="556" mass="65523">MELVYLWVEDYKNIQKQGFNFSPRFECEYVDNELTIIEKKEDEYIKDFFGENINVTAIVGKNGSGKSSVLNFVRLFLEEKYRIEKKAILIFHNRKNEFIPFTLNYGNDLLKFKSKDIENYNNDILKEENALIDTIFPFFDYSLTYEKSDSSRRRRKLEGFISKGKEKNDDKNKREVEKKLVKIFPKFPKKDGNSLNFFREDMDNLTKIIANYKVIKSKKIFEDFFTPSQLVLTISKSKIREKFKKTSKKTIVENIGLIESIETKGVPDPTLNVDTFLFFNKLNKHFDTNELLESYASEILNEVQLEALHEKGDKSINIIGNIGSYQHDIMKFNISDLEKNEIKYLLELAKTEMFKVSLLDEKGKSLENLSFGEQQLLKILNIVYYLANNNENIIFFFDEIDIGLHPEWQKKIFKYIIDVLLQFPEKNFHLILSSHSPFLLSDIPKENILFIKDQLEHKQTFGANIHTLLSDSFFMEDGLMGEFAKEKINEIIAFFNNENELYKNDKDKLLKIINTIGEPFLKDKLLFMYNEEYPKTDDEKILELEKQIESIKNGRD</sequence>
<name>A0A6S6T007_9BACT</name>
<evidence type="ECO:0000313" key="2">
    <source>
        <dbReference type="EMBL" id="CAA6814091.1"/>
    </source>
</evidence>
<dbReference type="InterPro" id="IPR051396">
    <property type="entry name" value="Bact_Antivir_Def_Nuclease"/>
</dbReference>
<evidence type="ECO:0000259" key="1">
    <source>
        <dbReference type="Pfam" id="PF13175"/>
    </source>
</evidence>
<reference evidence="2" key="1">
    <citation type="submission" date="2020-01" db="EMBL/GenBank/DDBJ databases">
        <authorList>
            <person name="Meier V. D."/>
            <person name="Meier V D."/>
        </authorList>
    </citation>
    <scope>NUCLEOTIDE SEQUENCE</scope>
    <source>
        <strain evidence="2">HLG_WM_MAG_03</strain>
    </source>
</reference>
<dbReference type="InterPro" id="IPR027417">
    <property type="entry name" value="P-loop_NTPase"/>
</dbReference>
<proteinExistence type="predicted"/>
<dbReference type="InterPro" id="IPR041685">
    <property type="entry name" value="AAA_GajA/Old/RecF-like"/>
</dbReference>